<evidence type="ECO:0000313" key="2">
    <source>
        <dbReference type="Proteomes" id="UP000189701"/>
    </source>
</evidence>
<protein>
    <submittedName>
        <fullName evidence="3">Root meristem growth factor 1 isoform X1</fullName>
    </submittedName>
</protein>
<name>A0A1U7W3F6_NICSY</name>
<evidence type="ECO:0000313" key="3">
    <source>
        <dbReference type="RefSeq" id="XP_009771746.1"/>
    </source>
</evidence>
<reference evidence="3" key="2">
    <citation type="submission" date="2025-08" db="UniProtKB">
        <authorList>
            <consortium name="RefSeq"/>
        </authorList>
    </citation>
    <scope>IDENTIFICATION</scope>
    <source>
        <tissue evidence="3">Leaf</tissue>
    </source>
</reference>
<evidence type="ECO:0000256" key="1">
    <source>
        <dbReference type="SAM" id="SignalP"/>
    </source>
</evidence>
<gene>
    <name evidence="3" type="primary">LOC104222232</name>
</gene>
<organism evidence="2 3">
    <name type="scientific">Nicotiana sylvestris</name>
    <name type="common">Wood tobacco</name>
    <name type="synonym">South American tobacco</name>
    <dbReference type="NCBI Taxonomy" id="4096"/>
    <lineage>
        <taxon>Eukaryota</taxon>
        <taxon>Viridiplantae</taxon>
        <taxon>Streptophyta</taxon>
        <taxon>Embryophyta</taxon>
        <taxon>Tracheophyta</taxon>
        <taxon>Spermatophyta</taxon>
        <taxon>Magnoliopsida</taxon>
        <taxon>eudicotyledons</taxon>
        <taxon>Gunneridae</taxon>
        <taxon>Pentapetalae</taxon>
        <taxon>asterids</taxon>
        <taxon>lamiids</taxon>
        <taxon>Solanales</taxon>
        <taxon>Solanaceae</taxon>
        <taxon>Nicotianoideae</taxon>
        <taxon>Nicotianeae</taxon>
        <taxon>Nicotiana</taxon>
    </lineage>
</organism>
<dbReference type="Proteomes" id="UP000189701">
    <property type="component" value="Unplaced"/>
</dbReference>
<dbReference type="PANTHER" id="PTHR36313">
    <property type="entry name" value="ROOT MERISTEM GROWTH FACTOR 2"/>
    <property type="match status" value="1"/>
</dbReference>
<dbReference type="RefSeq" id="XP_009771746.1">
    <property type="nucleotide sequence ID" value="XM_009773444.1"/>
</dbReference>
<feature type="chain" id="PRO_5010590139" evidence="1">
    <location>
        <begin position="26"/>
        <end position="140"/>
    </location>
</feature>
<dbReference type="InterPro" id="IPR038804">
    <property type="entry name" value="RGF3"/>
</dbReference>
<dbReference type="GO" id="GO:0005615">
    <property type="term" value="C:extracellular space"/>
    <property type="evidence" value="ECO:0007669"/>
    <property type="project" value="TreeGrafter"/>
</dbReference>
<keyword evidence="1" id="KW-0732">Signal</keyword>
<dbReference type="GO" id="GO:0008284">
    <property type="term" value="P:positive regulation of cell population proliferation"/>
    <property type="evidence" value="ECO:0007669"/>
    <property type="project" value="TreeGrafter"/>
</dbReference>
<dbReference type="GO" id="GO:0010082">
    <property type="term" value="P:regulation of root meristem growth"/>
    <property type="evidence" value="ECO:0007669"/>
    <property type="project" value="InterPro"/>
</dbReference>
<dbReference type="OrthoDB" id="994020at2759"/>
<accession>A0A1U7W3F6</accession>
<dbReference type="GO" id="GO:0008083">
    <property type="term" value="F:growth factor activity"/>
    <property type="evidence" value="ECO:0007669"/>
    <property type="project" value="InterPro"/>
</dbReference>
<sequence length="140" mass="15545">MLPIRILCLLVLLILIAHILPSTSSYQGDLSIGRGANKRRNSAPNREVLFANTGGEHEAAVIRGNKMKGSQKAYTGKFMKEDINIVATKQERVGLNVNVKGEQIMSRRPLSQSGGKKERAEFVAFTADYKSPRHHPPRHN</sequence>
<reference evidence="2" key="1">
    <citation type="journal article" date="2013" name="Genome Biol.">
        <title>Reference genomes and transcriptomes of Nicotiana sylvestris and Nicotiana tomentosiformis.</title>
        <authorList>
            <person name="Sierro N."/>
            <person name="Battey J.N."/>
            <person name="Ouadi S."/>
            <person name="Bovet L."/>
            <person name="Goepfert S."/>
            <person name="Bakaher N."/>
            <person name="Peitsch M.C."/>
            <person name="Ivanov N.V."/>
        </authorList>
    </citation>
    <scope>NUCLEOTIDE SEQUENCE [LARGE SCALE GENOMIC DNA]</scope>
</reference>
<dbReference type="GO" id="GO:0010628">
    <property type="term" value="P:positive regulation of gene expression"/>
    <property type="evidence" value="ECO:0007669"/>
    <property type="project" value="TreeGrafter"/>
</dbReference>
<keyword evidence="2" id="KW-1185">Reference proteome</keyword>
<dbReference type="eggNOG" id="ENOG502R5IN">
    <property type="taxonomic scope" value="Eukaryota"/>
</dbReference>
<feature type="signal peptide" evidence="1">
    <location>
        <begin position="1"/>
        <end position="25"/>
    </location>
</feature>
<proteinExistence type="predicted"/>
<dbReference type="GO" id="GO:0030154">
    <property type="term" value="P:cell differentiation"/>
    <property type="evidence" value="ECO:0007669"/>
    <property type="project" value="TreeGrafter"/>
</dbReference>
<dbReference type="PANTHER" id="PTHR36313:SF1">
    <property type="entry name" value="PROTEIN GOLVEN 11-RELATED"/>
    <property type="match status" value="1"/>
</dbReference>
<dbReference type="AlphaFoldDB" id="A0A1U7W3F6"/>